<accession>A0A1F5NT07</accession>
<dbReference type="Gene3D" id="3.30.460.10">
    <property type="entry name" value="Beta Polymerase, domain 2"/>
    <property type="match status" value="1"/>
</dbReference>
<dbReference type="GO" id="GO:0046872">
    <property type="term" value="F:metal ion binding"/>
    <property type="evidence" value="ECO:0007669"/>
    <property type="project" value="UniProtKB-KW"/>
</dbReference>
<dbReference type="InterPro" id="IPR043519">
    <property type="entry name" value="NT_sf"/>
</dbReference>
<dbReference type="AlphaFoldDB" id="A0A1F5NT07"/>
<evidence type="ECO:0000256" key="8">
    <source>
        <dbReference type="RuleBase" id="RU003953"/>
    </source>
</evidence>
<dbReference type="GO" id="GO:0008033">
    <property type="term" value="P:tRNA processing"/>
    <property type="evidence" value="ECO:0007669"/>
    <property type="project" value="UniProtKB-KW"/>
</dbReference>
<gene>
    <name evidence="12" type="ORF">A2660_01410</name>
</gene>
<dbReference type="Gene3D" id="1.10.3090.10">
    <property type="entry name" value="cca-adding enzyme, domain 2"/>
    <property type="match status" value="1"/>
</dbReference>
<dbReference type="InterPro" id="IPR032828">
    <property type="entry name" value="PolyA_RNA-bd"/>
</dbReference>
<dbReference type="InterPro" id="IPR050264">
    <property type="entry name" value="Bact_CCA-adding_enz_type3_sf"/>
</dbReference>
<evidence type="ECO:0000313" key="12">
    <source>
        <dbReference type="EMBL" id="OGE80672.1"/>
    </source>
</evidence>
<keyword evidence="8" id="KW-0694">RNA-binding</keyword>
<dbReference type="Pfam" id="PF01966">
    <property type="entry name" value="HD"/>
    <property type="match status" value="1"/>
</dbReference>
<evidence type="ECO:0008006" key="14">
    <source>
        <dbReference type="Google" id="ProtNLM"/>
    </source>
</evidence>
<dbReference type="GO" id="GO:0000166">
    <property type="term" value="F:nucleotide binding"/>
    <property type="evidence" value="ECO:0007669"/>
    <property type="project" value="UniProtKB-KW"/>
</dbReference>
<evidence type="ECO:0000259" key="11">
    <source>
        <dbReference type="Pfam" id="PF12627"/>
    </source>
</evidence>
<dbReference type="Proteomes" id="UP000176233">
    <property type="component" value="Unassembled WGS sequence"/>
</dbReference>
<feature type="domain" description="HD" evidence="10">
    <location>
        <begin position="251"/>
        <end position="336"/>
    </location>
</feature>
<evidence type="ECO:0000256" key="6">
    <source>
        <dbReference type="ARBA" id="ARBA00022741"/>
    </source>
</evidence>
<protein>
    <recommendedName>
        <fullName evidence="14">HD domain-containing protein</fullName>
    </recommendedName>
</protein>
<name>A0A1F5NT07_9BACT</name>
<sequence>MNVEQAGLKIVRLLAQKSFQVFFVGGIVRNTRLGLVSDNVDLATDATPNQIEQILSKQKIKVKPVGKKFGSILAIVDEVPVEITTFRSEGRYSDNRHPDQVEFIREYLADAKRRDFTINALYYDPIKKQLFDPTNGQKDLKAKILRFVGDPKRRIDEDALRMLRGVRLATQLGFKLEKNSFAAIKTRAKYIQGISGERIKAELDKILLSKNVILGMRLLQKSGLLRFLSSELDGLTKIFHHSKTYHLEGSVFEHSLLVLQALKLDHLALKYAALAHDVGKISTGKKVFKPEGWVYSFKGHEAKSVEIFEEFASNLKFSRIDKEIVMKVIELHDRKDKFFKASTQEQVTYAMQDYFDLIIDLWQADSVGNISKPENDWYRKPRFEAYKLGVVLLKKIKSKAGLIATLAKGDLIMKLSHLKPGFQLGQRIQDVKVQIVLDKIKNERDLKEYLEN</sequence>
<evidence type="ECO:0000256" key="1">
    <source>
        <dbReference type="ARBA" id="ARBA00001946"/>
    </source>
</evidence>
<evidence type="ECO:0000256" key="7">
    <source>
        <dbReference type="ARBA" id="ARBA00022842"/>
    </source>
</evidence>
<dbReference type="PANTHER" id="PTHR46173:SF1">
    <property type="entry name" value="CCA TRNA NUCLEOTIDYLTRANSFERASE 1, MITOCHONDRIAL"/>
    <property type="match status" value="1"/>
</dbReference>
<evidence type="ECO:0000313" key="13">
    <source>
        <dbReference type="Proteomes" id="UP000176233"/>
    </source>
</evidence>
<dbReference type="EMBL" id="MFEJ01000001">
    <property type="protein sequence ID" value="OGE80672.1"/>
    <property type="molecule type" value="Genomic_DNA"/>
</dbReference>
<keyword evidence="2 8" id="KW-0808">Transferase</keyword>
<dbReference type="InterPro" id="IPR002646">
    <property type="entry name" value="PolA_pol_head_dom"/>
</dbReference>
<keyword evidence="4" id="KW-0548">Nucleotidyltransferase</keyword>
<feature type="domain" description="tRNA nucleotidyltransferase/poly(A) polymerase RNA and SrmB- binding" evidence="11">
    <location>
        <begin position="173"/>
        <end position="232"/>
    </location>
</feature>
<dbReference type="SUPFAM" id="SSF81301">
    <property type="entry name" value="Nucleotidyltransferase"/>
    <property type="match status" value="1"/>
</dbReference>
<keyword evidence="7" id="KW-0460">Magnesium</keyword>
<dbReference type="CDD" id="cd05398">
    <property type="entry name" value="NT_ClassII-CCAase"/>
    <property type="match status" value="1"/>
</dbReference>
<dbReference type="InterPro" id="IPR006674">
    <property type="entry name" value="HD_domain"/>
</dbReference>
<keyword evidence="5" id="KW-0479">Metal-binding</keyword>
<keyword evidence="6" id="KW-0547">Nucleotide-binding</keyword>
<evidence type="ECO:0000256" key="4">
    <source>
        <dbReference type="ARBA" id="ARBA00022695"/>
    </source>
</evidence>
<dbReference type="GO" id="GO:0000049">
    <property type="term" value="F:tRNA binding"/>
    <property type="evidence" value="ECO:0007669"/>
    <property type="project" value="TreeGrafter"/>
</dbReference>
<proteinExistence type="inferred from homology"/>
<comment type="similarity">
    <text evidence="8">Belongs to the tRNA nucleotidyltransferase/poly(A) polymerase family.</text>
</comment>
<feature type="domain" description="Poly A polymerase head" evidence="9">
    <location>
        <begin position="22"/>
        <end position="146"/>
    </location>
</feature>
<keyword evidence="3" id="KW-0819">tRNA processing</keyword>
<evidence type="ECO:0000259" key="9">
    <source>
        <dbReference type="Pfam" id="PF01743"/>
    </source>
</evidence>
<dbReference type="PANTHER" id="PTHR46173">
    <property type="entry name" value="CCA TRNA NUCLEOTIDYLTRANSFERASE 1, MITOCHONDRIAL"/>
    <property type="match status" value="1"/>
</dbReference>
<dbReference type="Pfam" id="PF01743">
    <property type="entry name" value="PolyA_pol"/>
    <property type="match status" value="1"/>
</dbReference>
<dbReference type="InterPro" id="IPR003607">
    <property type="entry name" value="HD/PDEase_dom"/>
</dbReference>
<evidence type="ECO:0000256" key="3">
    <source>
        <dbReference type="ARBA" id="ARBA00022694"/>
    </source>
</evidence>
<evidence type="ECO:0000256" key="5">
    <source>
        <dbReference type="ARBA" id="ARBA00022723"/>
    </source>
</evidence>
<comment type="cofactor">
    <cofactor evidence="1">
        <name>Mg(2+)</name>
        <dbReference type="ChEBI" id="CHEBI:18420"/>
    </cofactor>
</comment>
<comment type="caution">
    <text evidence="12">The sequence shown here is derived from an EMBL/GenBank/DDBJ whole genome shotgun (WGS) entry which is preliminary data.</text>
</comment>
<dbReference type="GO" id="GO:0016779">
    <property type="term" value="F:nucleotidyltransferase activity"/>
    <property type="evidence" value="ECO:0007669"/>
    <property type="project" value="UniProtKB-KW"/>
</dbReference>
<organism evidence="12 13">
    <name type="scientific">Candidatus Doudnabacteria bacterium RIFCSPHIGHO2_01_FULL_45_18</name>
    <dbReference type="NCBI Taxonomy" id="1817823"/>
    <lineage>
        <taxon>Bacteria</taxon>
        <taxon>Candidatus Doudnaibacteriota</taxon>
    </lineage>
</organism>
<evidence type="ECO:0000256" key="2">
    <source>
        <dbReference type="ARBA" id="ARBA00022679"/>
    </source>
</evidence>
<dbReference type="SUPFAM" id="SSF81891">
    <property type="entry name" value="Poly A polymerase C-terminal region-like"/>
    <property type="match status" value="1"/>
</dbReference>
<dbReference type="Pfam" id="PF12627">
    <property type="entry name" value="PolyA_pol_RNAbd"/>
    <property type="match status" value="1"/>
</dbReference>
<reference evidence="12 13" key="1">
    <citation type="journal article" date="2016" name="Nat. Commun.">
        <title>Thousands of microbial genomes shed light on interconnected biogeochemical processes in an aquifer system.</title>
        <authorList>
            <person name="Anantharaman K."/>
            <person name="Brown C.T."/>
            <person name="Hug L.A."/>
            <person name="Sharon I."/>
            <person name="Castelle C.J."/>
            <person name="Probst A.J."/>
            <person name="Thomas B.C."/>
            <person name="Singh A."/>
            <person name="Wilkins M.J."/>
            <person name="Karaoz U."/>
            <person name="Brodie E.L."/>
            <person name="Williams K.H."/>
            <person name="Hubbard S.S."/>
            <person name="Banfield J.F."/>
        </authorList>
    </citation>
    <scope>NUCLEOTIDE SEQUENCE [LARGE SCALE GENOMIC DNA]</scope>
</reference>
<evidence type="ECO:0000259" key="10">
    <source>
        <dbReference type="Pfam" id="PF01966"/>
    </source>
</evidence>
<dbReference type="CDD" id="cd00077">
    <property type="entry name" value="HDc"/>
    <property type="match status" value="1"/>
</dbReference>